<keyword evidence="3" id="KW-1185">Reference proteome</keyword>
<evidence type="ECO:0000313" key="3">
    <source>
        <dbReference type="Proteomes" id="UP001065265"/>
    </source>
</evidence>
<organism evidence="2 3">
    <name type="scientific">Qipengyuania spongiae</name>
    <dbReference type="NCBI Taxonomy" id="2909673"/>
    <lineage>
        <taxon>Bacteria</taxon>
        <taxon>Pseudomonadati</taxon>
        <taxon>Pseudomonadota</taxon>
        <taxon>Alphaproteobacteria</taxon>
        <taxon>Sphingomonadales</taxon>
        <taxon>Erythrobacteraceae</taxon>
        <taxon>Qipengyuania</taxon>
    </lineage>
</organism>
<gene>
    <name evidence="2" type="ORF">L1F33_00715</name>
</gene>
<proteinExistence type="predicted"/>
<evidence type="ECO:0000256" key="1">
    <source>
        <dbReference type="SAM" id="MobiDB-lite"/>
    </source>
</evidence>
<dbReference type="EMBL" id="CP092471">
    <property type="protein sequence ID" value="UVI39519.1"/>
    <property type="molecule type" value="Genomic_DNA"/>
</dbReference>
<sequence length="140" mass="14920">MILRATSGWQTITADLALILFLITAQAAVEPSERQAPVASEKRAAAESTSALAVHNPARGENIADWLRDTVTDKRQVATISIEYRQGERAAAVAEGDRLLEEAEAAGVEARLMVAKGASDQTVVVVDYLRSGEDGTDLAK</sequence>
<dbReference type="Proteomes" id="UP001065265">
    <property type="component" value="Chromosome"/>
</dbReference>
<protein>
    <submittedName>
        <fullName evidence="2">Uncharacterized protein</fullName>
    </submittedName>
</protein>
<accession>A0ABY5T1Y2</accession>
<dbReference type="RefSeq" id="WP_265558966.1">
    <property type="nucleotide sequence ID" value="NZ_CP092471.1"/>
</dbReference>
<reference evidence="2" key="1">
    <citation type="submission" date="2022-02" db="EMBL/GenBank/DDBJ databases">
        <title>Qipengyuania spongiae sp. nov., isolated from marine sponge.</title>
        <authorList>
            <person name="Li Z."/>
            <person name="Zhang M."/>
        </authorList>
    </citation>
    <scope>NUCLEOTIDE SEQUENCE</scope>
    <source>
        <strain evidence="2">PHS-Z21</strain>
    </source>
</reference>
<feature type="region of interest" description="Disordered" evidence="1">
    <location>
        <begin position="32"/>
        <end position="56"/>
    </location>
</feature>
<evidence type="ECO:0000313" key="2">
    <source>
        <dbReference type="EMBL" id="UVI39519.1"/>
    </source>
</evidence>
<name>A0ABY5T1Y2_9SPHN</name>